<feature type="chain" id="PRO_5043635422" evidence="6">
    <location>
        <begin position="16"/>
        <end position="874"/>
    </location>
</feature>
<keyword evidence="2" id="KW-0677">Repeat</keyword>
<dbReference type="PROSITE" id="PS00028">
    <property type="entry name" value="ZINC_FINGER_C2H2_1"/>
    <property type="match status" value="3"/>
</dbReference>
<dbReference type="PANTHER" id="PTHR24379">
    <property type="entry name" value="KRAB AND ZINC FINGER DOMAIN-CONTAINING"/>
    <property type="match status" value="1"/>
</dbReference>
<accession>A0A2A6BFU7</accession>
<feature type="signal peptide" evidence="6">
    <location>
        <begin position="1"/>
        <end position="15"/>
    </location>
</feature>
<evidence type="ECO:0000256" key="1">
    <source>
        <dbReference type="ARBA" id="ARBA00022723"/>
    </source>
</evidence>
<feature type="compositionally biased region" description="Polar residues" evidence="5">
    <location>
        <begin position="493"/>
        <end position="513"/>
    </location>
</feature>
<dbReference type="EnsemblMetazoa" id="PPA00197.1">
    <property type="protein sequence ID" value="PPA00197.1"/>
    <property type="gene ID" value="WBGene00089751"/>
</dbReference>
<evidence type="ECO:0000256" key="4">
    <source>
        <dbReference type="ARBA" id="ARBA00022833"/>
    </source>
</evidence>
<reference evidence="7" key="2">
    <citation type="submission" date="2022-06" db="UniProtKB">
        <authorList>
            <consortium name="EnsemblMetazoa"/>
        </authorList>
    </citation>
    <scope>IDENTIFICATION</scope>
    <source>
        <strain evidence="7">PS312</strain>
    </source>
</reference>
<gene>
    <name evidence="7" type="primary">WBGene00089751</name>
</gene>
<keyword evidence="4" id="KW-0862">Zinc</keyword>
<dbReference type="GO" id="GO:0008270">
    <property type="term" value="F:zinc ion binding"/>
    <property type="evidence" value="ECO:0007669"/>
    <property type="project" value="UniProtKB-KW"/>
</dbReference>
<evidence type="ECO:0000256" key="2">
    <source>
        <dbReference type="ARBA" id="ARBA00022737"/>
    </source>
</evidence>
<dbReference type="SMART" id="SM00355">
    <property type="entry name" value="ZnF_C2H2"/>
    <property type="match status" value="4"/>
</dbReference>
<dbReference type="InterPro" id="IPR013087">
    <property type="entry name" value="Znf_C2H2_type"/>
</dbReference>
<proteinExistence type="predicted"/>
<dbReference type="GO" id="GO:0000978">
    <property type="term" value="F:RNA polymerase II cis-regulatory region sequence-specific DNA binding"/>
    <property type="evidence" value="ECO:0000318"/>
    <property type="project" value="GO_Central"/>
</dbReference>
<feature type="region of interest" description="Disordered" evidence="5">
    <location>
        <begin position="484"/>
        <end position="586"/>
    </location>
</feature>
<keyword evidence="8" id="KW-1185">Reference proteome</keyword>
<keyword evidence="1" id="KW-0479">Metal-binding</keyword>
<protein>
    <submittedName>
        <fullName evidence="7">Zinc finger protein</fullName>
    </submittedName>
</protein>
<feature type="region of interest" description="Disordered" evidence="5">
    <location>
        <begin position="177"/>
        <end position="205"/>
    </location>
</feature>
<organism evidence="7 8">
    <name type="scientific">Pristionchus pacificus</name>
    <name type="common">Parasitic nematode worm</name>
    <dbReference type="NCBI Taxonomy" id="54126"/>
    <lineage>
        <taxon>Eukaryota</taxon>
        <taxon>Metazoa</taxon>
        <taxon>Ecdysozoa</taxon>
        <taxon>Nematoda</taxon>
        <taxon>Chromadorea</taxon>
        <taxon>Rhabditida</taxon>
        <taxon>Rhabditina</taxon>
        <taxon>Diplogasteromorpha</taxon>
        <taxon>Diplogasteroidea</taxon>
        <taxon>Neodiplogasteridae</taxon>
        <taxon>Pristionchus</taxon>
    </lineage>
</organism>
<dbReference type="SUPFAM" id="SSF57667">
    <property type="entry name" value="beta-beta-alpha zinc fingers"/>
    <property type="match status" value="2"/>
</dbReference>
<feature type="compositionally biased region" description="Low complexity" evidence="5">
    <location>
        <begin position="555"/>
        <end position="574"/>
    </location>
</feature>
<evidence type="ECO:0000313" key="7">
    <source>
        <dbReference type="EnsemblMetazoa" id="PPA00197.1"/>
    </source>
</evidence>
<evidence type="ECO:0000313" key="8">
    <source>
        <dbReference type="Proteomes" id="UP000005239"/>
    </source>
</evidence>
<keyword evidence="3" id="KW-0863">Zinc-finger</keyword>
<feature type="region of interest" description="Disordered" evidence="5">
    <location>
        <begin position="220"/>
        <end position="281"/>
    </location>
</feature>
<evidence type="ECO:0000256" key="3">
    <source>
        <dbReference type="ARBA" id="ARBA00022771"/>
    </source>
</evidence>
<reference evidence="8" key="1">
    <citation type="journal article" date="2008" name="Nat. Genet.">
        <title>The Pristionchus pacificus genome provides a unique perspective on nematode lifestyle and parasitism.</title>
        <authorList>
            <person name="Dieterich C."/>
            <person name="Clifton S.W."/>
            <person name="Schuster L.N."/>
            <person name="Chinwalla A."/>
            <person name="Delehaunty K."/>
            <person name="Dinkelacker I."/>
            <person name="Fulton L."/>
            <person name="Fulton R."/>
            <person name="Godfrey J."/>
            <person name="Minx P."/>
            <person name="Mitreva M."/>
            <person name="Roeseler W."/>
            <person name="Tian H."/>
            <person name="Witte H."/>
            <person name="Yang S.P."/>
            <person name="Wilson R.K."/>
            <person name="Sommer R.J."/>
        </authorList>
    </citation>
    <scope>NUCLEOTIDE SEQUENCE [LARGE SCALE GENOMIC DNA]</scope>
    <source>
        <strain evidence="8">PS312</strain>
    </source>
</reference>
<accession>A0A8R1U2C3</accession>
<sequence>MPWGLIIVACPLSLATLPVSPALSPGHFIILKRTPRAPRALLHACKIGTEQAPGDTLMDEFALNYDYPIFTGQGGDGFDQMQYSVGTVDDMKKAMSVERSNETPLPPIVICPSEVEHINITLEKNQQCACKDCGKLFNSVWYLKQHAVKHSNDRPFKCKFCFKTYKFRSNLYQHKCPDRQKSGLTGRRGARGTGVGIPNLPGTPTSAVQKARLELKMKLENGGSGSQPPSAALANGATTAQQQPSQQQQSMTLEEAMTSSAGAFAPPPPASSYQQPMHGTVPANGVSSMHLGGYSEEAEDAELSYGLCIRIEPEQPPAAMLPPREEVIDRPPDCIRLQPMSYEEVERYVSTNKTKIHTCRKCKTHFPSEETLERHNAAHRHEETHCFRCDSCPQTFGNQMEFARHVSSHASMGPWSCDGCSGCFRSNVALRRHVDACRPCRYRPFDMPVGIIETASSPLDPSSFIISEADTVPSADFLEALERSEREKAESGIGSSPESSLLHTSPARSNTNTVEDDFDENLSFSSASSSMRKKKANGDGHDDDADSGFRSRLNSVTQSCSPSSSSSAFSSDGGSPHRKSSHDAGHTGISFGISQFGMGAAYGQKLLIHEQPVGGQFNTFSSLSSSALSFASPSFDFSGDEVTVMGLAENSIDAMAGIRAKESLYIDEITFVDPRISLDADDSCPPPPFFESAEPIDTVEPTLIPLLLRYVLRTLLPYTALTLAARQHVSMASVSPETLVAEQTRAGETSAMSSAGAEQDEEDRTTRAVLLVHSFVVRSSSYNRRSDSFFFISPRPSAALRPSFIGMRKCAAACPLCRALSYTPPLFDSIMQSSFKPQRLRTPAYDIIPPSFICSRSFTLSPLHLASRSLIFDL</sequence>
<dbReference type="GO" id="GO:0003700">
    <property type="term" value="F:DNA-binding transcription factor activity"/>
    <property type="evidence" value="ECO:0000318"/>
    <property type="project" value="GO_Central"/>
</dbReference>
<dbReference type="AlphaFoldDB" id="A0A2A6BFU7"/>
<dbReference type="GO" id="GO:0006357">
    <property type="term" value="P:regulation of transcription by RNA polymerase II"/>
    <property type="evidence" value="ECO:0000318"/>
    <property type="project" value="GO_Central"/>
</dbReference>
<dbReference type="PANTHER" id="PTHR24379:SF121">
    <property type="entry name" value="C2H2-TYPE DOMAIN-CONTAINING PROTEIN"/>
    <property type="match status" value="1"/>
</dbReference>
<name>A0A2A6BFU7_PRIPA</name>
<evidence type="ECO:0000256" key="6">
    <source>
        <dbReference type="SAM" id="SignalP"/>
    </source>
</evidence>
<dbReference type="InterPro" id="IPR036236">
    <property type="entry name" value="Znf_C2H2_sf"/>
</dbReference>
<keyword evidence="6" id="KW-0732">Signal</keyword>
<dbReference type="Gene3D" id="3.30.160.60">
    <property type="entry name" value="Classic Zinc Finger"/>
    <property type="match status" value="2"/>
</dbReference>
<dbReference type="PROSITE" id="PS50157">
    <property type="entry name" value="ZINC_FINGER_C2H2_2"/>
    <property type="match status" value="3"/>
</dbReference>
<dbReference type="Proteomes" id="UP000005239">
    <property type="component" value="Unassembled WGS sequence"/>
</dbReference>
<feature type="compositionally biased region" description="Low complexity" evidence="5">
    <location>
        <begin position="241"/>
        <end position="250"/>
    </location>
</feature>
<evidence type="ECO:0000256" key="5">
    <source>
        <dbReference type="SAM" id="MobiDB-lite"/>
    </source>
</evidence>